<dbReference type="OrthoDB" id="9800696at2"/>
<comment type="subcellular location">
    <subcellularLocation>
        <location evidence="9">Cytoplasm</location>
    </subcellularLocation>
</comment>
<feature type="site" description="Interaction with tRNA" evidence="9">
    <location>
        <position position="367"/>
    </location>
</feature>
<dbReference type="SUPFAM" id="SSF52402">
    <property type="entry name" value="Adenine nucleotide alpha hydrolases-like"/>
    <property type="match status" value="1"/>
</dbReference>
<dbReference type="Proteomes" id="UP000325004">
    <property type="component" value="Chromosome"/>
</dbReference>
<dbReference type="GO" id="GO:0000049">
    <property type="term" value="F:tRNA binding"/>
    <property type="evidence" value="ECO:0007669"/>
    <property type="project" value="UniProtKB-KW"/>
</dbReference>
<dbReference type="KEGG" id="cpri:FZC34_01655"/>
<evidence type="ECO:0000256" key="2">
    <source>
        <dbReference type="ARBA" id="ARBA00022679"/>
    </source>
</evidence>
<proteinExistence type="inferred from homology"/>
<feature type="binding site" evidence="9">
    <location>
        <position position="75"/>
    </location>
    <ligand>
        <name>ATP</name>
        <dbReference type="ChEBI" id="CHEBI:30616"/>
    </ligand>
</feature>
<gene>
    <name evidence="9 12" type="primary">mnmA</name>
    <name evidence="12" type="ORF">FZC34_01655</name>
</gene>
<accession>A0A5C0UEX8</accession>
<dbReference type="GO" id="GO:0005737">
    <property type="term" value="C:cytoplasm"/>
    <property type="evidence" value="ECO:0007669"/>
    <property type="project" value="UniProtKB-SubCell"/>
</dbReference>
<evidence type="ECO:0000313" key="12">
    <source>
        <dbReference type="EMBL" id="QEK38608.1"/>
    </source>
</evidence>
<feature type="active site" description="Cysteine persulfide intermediate" evidence="9">
    <location>
        <position position="230"/>
    </location>
</feature>
<dbReference type="PANTHER" id="PTHR11933:SF5">
    <property type="entry name" value="MITOCHONDRIAL TRNA-SPECIFIC 2-THIOURIDYLASE 1"/>
    <property type="match status" value="1"/>
</dbReference>
<dbReference type="HAMAP" id="MF_00144">
    <property type="entry name" value="tRNA_thiouridyl_MnmA"/>
    <property type="match status" value="1"/>
</dbReference>
<organism evidence="12 13">
    <name type="scientific">Candidatus Cytomitobacter primus</name>
    <dbReference type="NCBI Taxonomy" id="2066024"/>
    <lineage>
        <taxon>Bacteria</taxon>
        <taxon>Pseudomonadati</taxon>
        <taxon>Pseudomonadota</taxon>
        <taxon>Alphaproteobacteria</taxon>
        <taxon>Holosporales</taxon>
        <taxon>Holosporaceae</taxon>
        <taxon>Candidatus Cytomitobacter</taxon>
    </lineage>
</organism>
<dbReference type="InterPro" id="IPR023382">
    <property type="entry name" value="MnmA-like_central_sf"/>
</dbReference>
<evidence type="ECO:0000259" key="10">
    <source>
        <dbReference type="Pfam" id="PF20258"/>
    </source>
</evidence>
<keyword evidence="9" id="KW-0963">Cytoplasm</keyword>
<comment type="catalytic activity">
    <reaction evidence="8 9">
        <text>S-sulfanyl-L-cysteinyl-[protein] + uridine(34) in tRNA + AH2 + ATP = 2-thiouridine(34) in tRNA + L-cysteinyl-[protein] + A + AMP + diphosphate + H(+)</text>
        <dbReference type="Rhea" id="RHEA:47032"/>
        <dbReference type="Rhea" id="RHEA-COMP:10131"/>
        <dbReference type="Rhea" id="RHEA-COMP:11726"/>
        <dbReference type="Rhea" id="RHEA-COMP:11727"/>
        <dbReference type="Rhea" id="RHEA-COMP:11728"/>
        <dbReference type="ChEBI" id="CHEBI:13193"/>
        <dbReference type="ChEBI" id="CHEBI:15378"/>
        <dbReference type="ChEBI" id="CHEBI:17499"/>
        <dbReference type="ChEBI" id="CHEBI:29950"/>
        <dbReference type="ChEBI" id="CHEBI:30616"/>
        <dbReference type="ChEBI" id="CHEBI:33019"/>
        <dbReference type="ChEBI" id="CHEBI:61963"/>
        <dbReference type="ChEBI" id="CHEBI:65315"/>
        <dbReference type="ChEBI" id="CHEBI:87170"/>
        <dbReference type="ChEBI" id="CHEBI:456215"/>
        <dbReference type="EC" id="2.8.1.13"/>
    </reaction>
</comment>
<name>A0A5C0UEX8_9PROT</name>
<dbReference type="EC" id="2.8.1.13" evidence="9"/>
<evidence type="ECO:0000256" key="9">
    <source>
        <dbReference type="HAMAP-Rule" id="MF_00144"/>
    </source>
</evidence>
<dbReference type="CDD" id="cd01998">
    <property type="entry name" value="MnmA_TRMU-like"/>
    <property type="match status" value="1"/>
</dbReference>
<keyword evidence="5 9" id="KW-0067">ATP-binding</keyword>
<evidence type="ECO:0000256" key="5">
    <source>
        <dbReference type="ARBA" id="ARBA00022840"/>
    </source>
</evidence>
<feature type="binding site" evidence="9">
    <location>
        <position position="158"/>
    </location>
    <ligand>
        <name>ATP</name>
        <dbReference type="ChEBI" id="CHEBI:30616"/>
    </ligand>
</feature>
<evidence type="ECO:0000256" key="3">
    <source>
        <dbReference type="ARBA" id="ARBA00022694"/>
    </source>
</evidence>
<dbReference type="InterPro" id="IPR014729">
    <property type="entry name" value="Rossmann-like_a/b/a_fold"/>
</dbReference>
<evidence type="ECO:0000256" key="1">
    <source>
        <dbReference type="ARBA" id="ARBA00022555"/>
    </source>
</evidence>
<feature type="domain" description="tRNA-specific 2-thiouridylase MnmA-like C-terminal" evidence="10">
    <location>
        <begin position="310"/>
        <end position="383"/>
    </location>
</feature>
<evidence type="ECO:0000256" key="7">
    <source>
        <dbReference type="ARBA" id="ARBA00023157"/>
    </source>
</evidence>
<comment type="function">
    <text evidence="9">Catalyzes the 2-thiolation of uridine at the wobble position (U34) of tRNA, leading to the formation of s(2)U34.</text>
</comment>
<comment type="similarity">
    <text evidence="9">Belongs to the MnmA/TRMU family.</text>
</comment>
<comment type="caution">
    <text evidence="9">Lacks conserved residue(s) required for the propagation of feature annotation.</text>
</comment>
<dbReference type="Gene3D" id="3.40.50.620">
    <property type="entry name" value="HUPs"/>
    <property type="match status" value="1"/>
</dbReference>
<dbReference type="EMBL" id="CP043316">
    <property type="protein sequence ID" value="QEK38608.1"/>
    <property type="molecule type" value="Genomic_DNA"/>
</dbReference>
<dbReference type="GO" id="GO:0103016">
    <property type="term" value="F:tRNA-uridine 2-sulfurtransferase activity"/>
    <property type="evidence" value="ECO:0007669"/>
    <property type="project" value="UniProtKB-EC"/>
</dbReference>
<dbReference type="Gene3D" id="2.30.30.280">
    <property type="entry name" value="Adenine nucleotide alpha hydrolases-like domains"/>
    <property type="match status" value="1"/>
</dbReference>
<dbReference type="GO" id="GO:0002143">
    <property type="term" value="P:tRNA wobble position uridine thiolation"/>
    <property type="evidence" value="ECO:0007669"/>
    <property type="project" value="TreeGrafter"/>
</dbReference>
<protein>
    <recommendedName>
        <fullName evidence="9">tRNA-specific 2-thiouridylase MnmA</fullName>
        <ecNumber evidence="9">2.8.1.13</ecNumber>
    </recommendedName>
</protein>
<dbReference type="NCBIfam" id="TIGR00420">
    <property type="entry name" value="trmU"/>
    <property type="match status" value="1"/>
</dbReference>
<dbReference type="InterPro" id="IPR046885">
    <property type="entry name" value="MnmA-like_C"/>
</dbReference>
<feature type="binding site" evidence="9">
    <location>
        <begin position="49"/>
        <end position="56"/>
    </location>
    <ligand>
        <name>ATP</name>
        <dbReference type="ChEBI" id="CHEBI:30616"/>
    </ligand>
</feature>
<evidence type="ECO:0000259" key="11">
    <source>
        <dbReference type="Pfam" id="PF20259"/>
    </source>
</evidence>
<dbReference type="RefSeq" id="WP_148971729.1">
    <property type="nucleotide sequence ID" value="NZ_CP043316.1"/>
</dbReference>
<feature type="site" description="Interaction with tRNA" evidence="9">
    <location>
        <position position="159"/>
    </location>
</feature>
<feature type="active site" description="Nucleophile" evidence="9">
    <location>
        <position position="134"/>
    </location>
</feature>
<keyword evidence="1 9" id="KW-0820">tRNA-binding</keyword>
<keyword evidence="6 9" id="KW-0694">RNA-binding</keyword>
<evidence type="ECO:0000313" key="13">
    <source>
        <dbReference type="Proteomes" id="UP000325004"/>
    </source>
</evidence>
<dbReference type="Pfam" id="PF20258">
    <property type="entry name" value="tRNA_Me_trans_C"/>
    <property type="match status" value="1"/>
</dbReference>
<dbReference type="NCBIfam" id="NF001138">
    <property type="entry name" value="PRK00143.1"/>
    <property type="match status" value="1"/>
</dbReference>
<dbReference type="PANTHER" id="PTHR11933">
    <property type="entry name" value="TRNA 5-METHYLAMINOMETHYL-2-THIOURIDYLATE -METHYLTRANSFERASE"/>
    <property type="match status" value="1"/>
</dbReference>
<dbReference type="GO" id="GO:0005524">
    <property type="term" value="F:ATP binding"/>
    <property type="evidence" value="ECO:0007669"/>
    <property type="project" value="UniProtKB-KW"/>
</dbReference>
<evidence type="ECO:0000256" key="8">
    <source>
        <dbReference type="ARBA" id="ARBA00051542"/>
    </source>
</evidence>
<dbReference type="AlphaFoldDB" id="A0A5C0UEX8"/>
<keyword evidence="3 9" id="KW-0819">tRNA processing</keyword>
<keyword evidence="13" id="KW-1185">Reference proteome</keyword>
<dbReference type="InterPro" id="IPR004506">
    <property type="entry name" value="MnmA-like"/>
</dbReference>
<keyword evidence="7" id="KW-1015">Disulfide bond</keyword>
<dbReference type="Pfam" id="PF20259">
    <property type="entry name" value="tRNA_Me_trans_M"/>
    <property type="match status" value="1"/>
</dbReference>
<feature type="region of interest" description="Interaction with tRNA" evidence="9">
    <location>
        <begin position="180"/>
        <end position="182"/>
    </location>
</feature>
<keyword evidence="4 9" id="KW-0547">Nucleotide-binding</keyword>
<evidence type="ECO:0000256" key="4">
    <source>
        <dbReference type="ARBA" id="ARBA00022741"/>
    </source>
</evidence>
<dbReference type="Pfam" id="PF03054">
    <property type="entry name" value="tRNA_Me_trans"/>
    <property type="match status" value="1"/>
</dbReference>
<keyword evidence="2 9" id="KW-0808">Transferase</keyword>
<evidence type="ECO:0000256" key="6">
    <source>
        <dbReference type="ARBA" id="ARBA00022884"/>
    </source>
</evidence>
<dbReference type="Gene3D" id="2.40.30.10">
    <property type="entry name" value="Translation factors"/>
    <property type="match status" value="1"/>
</dbReference>
<dbReference type="InterPro" id="IPR046884">
    <property type="entry name" value="MnmA-like_central"/>
</dbReference>
<dbReference type="FunFam" id="2.30.30.280:FF:000001">
    <property type="entry name" value="tRNA-specific 2-thiouridylase MnmA"/>
    <property type="match status" value="1"/>
</dbReference>
<sequence>MNTSININNIKDKNHIINLNLDEIEITSRLNLSQYIKSLFPKGSKIVAAMSGGVDSSVTAALMIKAGYDVVGLTLKLHDNPSTNHNIRDAKAIADFLGFEHNVLDLRNEFQEHVLDKFMSEYEEGKTPNPCMRCNRNIKFSGMVEYTKSIGAQGLVTGHYVKRVIKDDKHRIMMARDFNKDQSYFLSMISKDHLPYIGFPLGIMTKPIARRIAEFWNLFVAKKAESQDLCFAVSNKYYDVLKNMGTQDESGDIVDLDGKKLGKHNGVSKFTIGQRKGLSLAGGPWFVNKIDKQSNTVIVGSLKDLECYEVYFEQLNLLGDFDLHNMSDLKTKVRGTHRPVPCSVEVFDNGTGIIHLKNPEYGVATGQFCGFYHNEILLGGGYIVDKDLVLKKQTNKNV</sequence>
<feature type="domain" description="tRNA-specific 2-thiouridylase MnmA-like central" evidence="11">
    <location>
        <begin position="240"/>
        <end position="301"/>
    </location>
</feature>
<reference evidence="12 13" key="1">
    <citation type="submission" date="2019-08" db="EMBL/GenBank/DDBJ databases">
        <title>Highly reduced genomes of protist endosymbionts show evolutionary convergence.</title>
        <authorList>
            <person name="George E."/>
            <person name="Husnik F."/>
            <person name="Tashyreva D."/>
            <person name="Prokopchuk G."/>
            <person name="Horak A."/>
            <person name="Kwong W.K."/>
            <person name="Lukes J."/>
            <person name="Keeling P.J."/>
        </authorList>
    </citation>
    <scope>NUCLEOTIDE SEQUENCE [LARGE SCALE GENOMIC DNA]</scope>
    <source>
        <strain evidence="12">1604LC</strain>
    </source>
</reference>